<keyword evidence="3" id="KW-0547">Nucleotide-binding</keyword>
<sequence length="718" mass="79335">MGQVGGEKGEEPGRPAGGACSLPSRGSRRAAGSLCASLRLRRAPSGNPRPSPGGAAAALLCPRSPNAPRRGCTRPWSRSELLGFGGRSPLGLAEGPAGKEGESGDTHTRCGARALHTRSRAPPPRRVRASLAPWLQPRHLPAPSAAPGPGPTRRPLRAAAPPAPRLHCSPFAVGKRQRPDNLQTVAQLVLVAEAPECCPGETASSAIKGAIQLGIGYTVGNLTSKPERDVLMQDFYVVESVFLPSEGSNLTPAHHYPDFRFKTYAPLAFRYFRELFGIKPDDYLYSICSEPLIELSNPGASGSLFFVTSDDEFIIKTVQHKEAEFLQKLLPGYYMNLNQNPRTLLPKFYGLYCMQSGGINIRIVVMNNVLPRSMRMHFTYDLKGSTYKRRASRKEREKSNPTFKDLDFLQDMHEGLYFDTETYNALMKTLQRDCRVLESFKIMDYSLLLGIHFLDHSLKEKEEETSQNVPDAKRPGMQKVLYSTAMESIQGPGKSGDGIITENPDTMGGIPAKSHRGEKLLLFMGIIDILQSYRLMKKLEHSWKALVYDGDTVSVHRPSFYADRFLKFMNSRVFKKIQALKASPSKKRCNSIAALKATSQEIVSSISQEWKDEKRDLLTEGQSFSSLDEEALGSRHRPDLVPSTPSLFEAASLATTISSSSLYVNEHYPHDRPTLYSNSKGLPSSSTFTLEEGTIYLTTEPNTLEVQDDNASVLDVYL</sequence>
<dbReference type="Pfam" id="PF01504">
    <property type="entry name" value="PIP5K"/>
    <property type="match status" value="1"/>
</dbReference>
<keyword evidence="2" id="KW-0963">Cytoplasm</keyword>
<dbReference type="PANTHER" id="PTHR23086">
    <property type="entry name" value="PHOSPHATIDYLINOSITOL-4-PHOSPHATE 5-KINASE"/>
    <property type="match status" value="1"/>
</dbReference>
<feature type="domain" description="PIPK" evidence="5">
    <location>
        <begin position="203"/>
        <end position="573"/>
    </location>
</feature>
<dbReference type="GO" id="GO:0046854">
    <property type="term" value="P:phosphatidylinositol phosphate biosynthetic process"/>
    <property type="evidence" value="ECO:0007669"/>
    <property type="project" value="TreeGrafter"/>
</dbReference>
<keyword evidence="3" id="KW-0808">Transferase</keyword>
<dbReference type="GO" id="GO:0051896">
    <property type="term" value="P:regulation of phosphatidylinositol 3-kinase/protein kinase B signal transduction"/>
    <property type="evidence" value="ECO:0007669"/>
    <property type="project" value="UniProtKB-ARBA"/>
</dbReference>
<dbReference type="InterPro" id="IPR023610">
    <property type="entry name" value="PInositol-4/5-P-5/4-kinase"/>
</dbReference>
<evidence type="ECO:0000313" key="6">
    <source>
        <dbReference type="Ensembl" id="ENSMFAP00000054097.1"/>
    </source>
</evidence>
<dbReference type="SUPFAM" id="SSF56104">
    <property type="entry name" value="SAICAR synthase-like"/>
    <property type="match status" value="1"/>
</dbReference>
<dbReference type="CDD" id="cd17307">
    <property type="entry name" value="PIPKc_PIP5K1B"/>
    <property type="match status" value="1"/>
</dbReference>
<dbReference type="Proteomes" id="UP000233100">
    <property type="component" value="Chromosome 15"/>
</dbReference>
<dbReference type="GO" id="GO:0005886">
    <property type="term" value="C:plasma membrane"/>
    <property type="evidence" value="ECO:0007669"/>
    <property type="project" value="TreeGrafter"/>
</dbReference>
<accession>A0A7N9CSA6</accession>
<evidence type="ECO:0000256" key="3">
    <source>
        <dbReference type="PROSITE-ProRule" id="PRU00781"/>
    </source>
</evidence>
<keyword evidence="3" id="KW-0418">Kinase</keyword>
<dbReference type="Gene3D" id="3.30.810.10">
    <property type="entry name" value="2-Layer Sandwich"/>
    <property type="match status" value="1"/>
</dbReference>
<evidence type="ECO:0000256" key="1">
    <source>
        <dbReference type="ARBA" id="ARBA00004496"/>
    </source>
</evidence>
<dbReference type="Bgee" id="ENSMFAG00000038711">
    <property type="expression patterns" value="Expressed in heart and 11 other cell types or tissues"/>
</dbReference>
<reference evidence="6 7" key="1">
    <citation type="submission" date="2013-03" db="EMBL/GenBank/DDBJ databases">
        <authorList>
            <person name="Warren W."/>
            <person name="Wilson R.K."/>
        </authorList>
    </citation>
    <scope>NUCLEOTIDE SEQUENCE</scope>
</reference>
<dbReference type="GO" id="GO:0001931">
    <property type="term" value="C:uropod"/>
    <property type="evidence" value="ECO:0007669"/>
    <property type="project" value="Ensembl"/>
</dbReference>
<evidence type="ECO:0000313" key="7">
    <source>
        <dbReference type="Proteomes" id="UP000233100"/>
    </source>
</evidence>
<feature type="region of interest" description="Disordered" evidence="4">
    <location>
        <begin position="135"/>
        <end position="163"/>
    </location>
</feature>
<dbReference type="GO" id="GO:0005524">
    <property type="term" value="F:ATP binding"/>
    <property type="evidence" value="ECO:0007669"/>
    <property type="project" value="UniProtKB-UniRule"/>
</dbReference>
<evidence type="ECO:0000259" key="5">
    <source>
        <dbReference type="PROSITE" id="PS51455"/>
    </source>
</evidence>
<dbReference type="AlphaFoldDB" id="A0A7N9CSA6"/>
<evidence type="ECO:0000256" key="4">
    <source>
        <dbReference type="SAM" id="MobiDB-lite"/>
    </source>
</evidence>
<dbReference type="InterPro" id="IPR027484">
    <property type="entry name" value="PInositol-4-P-5-kinase_N"/>
</dbReference>
<feature type="compositionally biased region" description="Basic and acidic residues" evidence="4">
    <location>
        <begin position="97"/>
        <end position="108"/>
    </location>
</feature>
<comment type="subcellular location">
    <subcellularLocation>
        <location evidence="1">Cytoplasm</location>
    </subcellularLocation>
</comment>
<dbReference type="InterPro" id="IPR027483">
    <property type="entry name" value="PInositol-4-P-4/5-kinase_C_sf"/>
</dbReference>
<dbReference type="PANTHER" id="PTHR23086:SF34">
    <property type="entry name" value="PHOSPHATIDYLINOSITOL 4-PHOSPHATE 5-KINASE TYPE-1 BETA"/>
    <property type="match status" value="1"/>
</dbReference>
<proteinExistence type="predicted"/>
<organism evidence="6 7">
    <name type="scientific">Macaca fascicularis</name>
    <name type="common">Crab-eating macaque</name>
    <name type="synonym">Cynomolgus monkey</name>
    <dbReference type="NCBI Taxonomy" id="9541"/>
    <lineage>
        <taxon>Eukaryota</taxon>
        <taxon>Metazoa</taxon>
        <taxon>Chordata</taxon>
        <taxon>Craniata</taxon>
        <taxon>Vertebrata</taxon>
        <taxon>Euteleostomi</taxon>
        <taxon>Mammalia</taxon>
        <taxon>Eutheria</taxon>
        <taxon>Euarchontoglires</taxon>
        <taxon>Primates</taxon>
        <taxon>Haplorrhini</taxon>
        <taxon>Catarrhini</taxon>
        <taxon>Cercopithecidae</taxon>
        <taxon>Cercopithecinae</taxon>
        <taxon>Macaca</taxon>
    </lineage>
</organism>
<keyword evidence="3" id="KW-0067">ATP-binding</keyword>
<dbReference type="GO" id="GO:0005829">
    <property type="term" value="C:cytosol"/>
    <property type="evidence" value="ECO:0007669"/>
    <property type="project" value="Ensembl"/>
</dbReference>
<name>A0A7N9CSA6_MACFA</name>
<dbReference type="GeneTree" id="ENSGT00940000156639"/>
<dbReference type="PROSITE" id="PS51455">
    <property type="entry name" value="PIPK"/>
    <property type="match status" value="1"/>
</dbReference>
<keyword evidence="7" id="KW-1185">Reference proteome</keyword>
<gene>
    <name evidence="6" type="primary">PIP5K1B</name>
</gene>
<protein>
    <submittedName>
        <fullName evidence="6">Phosphatidylinositol-4-phosphate 5-kinase type 1 beta</fullName>
    </submittedName>
</protein>
<evidence type="ECO:0000256" key="2">
    <source>
        <dbReference type="ARBA" id="ARBA00022490"/>
    </source>
</evidence>
<dbReference type="Gene3D" id="3.30.800.10">
    <property type="entry name" value="Phosphatidylinositol Phosphate Kinase II Beta"/>
    <property type="match status" value="1"/>
</dbReference>
<dbReference type="Ensembl" id="ENSMFAT00000087928.1">
    <property type="protein sequence ID" value="ENSMFAP00000054097.1"/>
    <property type="gene ID" value="ENSMFAG00000038711.2"/>
</dbReference>
<dbReference type="GO" id="GO:0016308">
    <property type="term" value="F:1-phosphatidylinositol-4-phosphate 5-kinase activity"/>
    <property type="evidence" value="ECO:0007669"/>
    <property type="project" value="Ensembl"/>
</dbReference>
<reference evidence="6" key="3">
    <citation type="submission" date="2025-09" db="UniProtKB">
        <authorList>
            <consortium name="Ensembl"/>
        </authorList>
    </citation>
    <scope>IDENTIFICATION</scope>
</reference>
<dbReference type="SMART" id="SM00330">
    <property type="entry name" value="PIPKc"/>
    <property type="match status" value="1"/>
</dbReference>
<dbReference type="InterPro" id="IPR002498">
    <property type="entry name" value="PInositol-4-P-4/5-kinase_core"/>
</dbReference>
<reference evidence="6" key="2">
    <citation type="submission" date="2025-08" db="UniProtKB">
        <authorList>
            <consortium name="Ensembl"/>
        </authorList>
    </citation>
    <scope>IDENTIFICATION</scope>
</reference>
<dbReference type="FunFam" id="3.30.800.10:FF:000001">
    <property type="entry name" value="phosphatidylinositol 4-phosphate 5-kinase type-1 gamma"/>
    <property type="match status" value="1"/>
</dbReference>
<feature type="region of interest" description="Disordered" evidence="4">
    <location>
        <begin position="1"/>
        <end position="108"/>
    </location>
</feature>